<dbReference type="InterPro" id="IPR036121">
    <property type="entry name" value="ATPase_F1/V1/A1_a/bsu_N_sf"/>
</dbReference>
<dbReference type="GO" id="GO:0046933">
    <property type="term" value="F:proton-transporting ATP synthase activity, rotational mechanism"/>
    <property type="evidence" value="ECO:0007669"/>
    <property type="project" value="UniProtKB-UniRule"/>
</dbReference>
<keyword evidence="11 14" id="KW-0139">CF(1)</keyword>
<evidence type="ECO:0000256" key="7">
    <source>
        <dbReference type="ARBA" id="ARBA00022840"/>
    </source>
</evidence>
<evidence type="ECO:0000256" key="5">
    <source>
        <dbReference type="ARBA" id="ARBA00022741"/>
    </source>
</evidence>
<dbReference type="InterPro" id="IPR000194">
    <property type="entry name" value="ATPase_F1/V1/A1_a/bsu_nucl-bd"/>
</dbReference>
<dbReference type="SUPFAM" id="SSF47917">
    <property type="entry name" value="C-terminal domain of alpha and beta subunits of F1 ATP synthase"/>
    <property type="match status" value="1"/>
</dbReference>
<feature type="binding site" evidence="14">
    <location>
        <begin position="173"/>
        <end position="180"/>
    </location>
    <ligand>
        <name>ATP</name>
        <dbReference type="ChEBI" id="CHEBI:30616"/>
    </ligand>
</feature>
<evidence type="ECO:0000256" key="9">
    <source>
        <dbReference type="ARBA" id="ARBA00023065"/>
    </source>
</evidence>
<dbReference type="InterPro" id="IPR000793">
    <property type="entry name" value="ATP_synth_asu_C"/>
</dbReference>
<dbReference type="PANTHER" id="PTHR48082">
    <property type="entry name" value="ATP SYNTHASE SUBUNIT ALPHA, MITOCHONDRIAL"/>
    <property type="match status" value="1"/>
</dbReference>
<evidence type="ECO:0000256" key="6">
    <source>
        <dbReference type="ARBA" id="ARBA00022781"/>
    </source>
</evidence>
<keyword evidence="8 14" id="KW-1278">Translocase</keyword>
<evidence type="ECO:0000313" key="19">
    <source>
        <dbReference type="Proteomes" id="UP000235661"/>
    </source>
</evidence>
<keyword evidence="6 14" id="KW-0375">Hydrogen ion transport</keyword>
<evidence type="ECO:0000256" key="8">
    <source>
        <dbReference type="ARBA" id="ARBA00022967"/>
    </source>
</evidence>
<evidence type="ECO:0000256" key="3">
    <source>
        <dbReference type="ARBA" id="ARBA00008936"/>
    </source>
</evidence>
<keyword evidence="7 14" id="KW-0067">ATP-binding</keyword>
<gene>
    <name evidence="14" type="primary">atpA</name>
    <name evidence="18" type="ORF">CJ232_05895</name>
</gene>
<dbReference type="InterPro" id="IPR023366">
    <property type="entry name" value="ATP_synth_asu-like_sf"/>
</dbReference>
<evidence type="ECO:0000256" key="12">
    <source>
        <dbReference type="ARBA" id="ARBA00023310"/>
    </source>
</evidence>
<dbReference type="NCBIfam" id="NF009884">
    <property type="entry name" value="PRK13343.1"/>
    <property type="match status" value="1"/>
</dbReference>
<evidence type="ECO:0000256" key="2">
    <source>
        <dbReference type="ARBA" id="ARBA00004170"/>
    </source>
</evidence>
<dbReference type="EMBL" id="PNGI01000010">
    <property type="protein sequence ID" value="PMC10353.1"/>
    <property type="molecule type" value="Genomic_DNA"/>
</dbReference>
<feature type="domain" description="ATP synthase alpha subunit C-terminal" evidence="16">
    <location>
        <begin position="398"/>
        <end position="520"/>
    </location>
</feature>
<comment type="subunit">
    <text evidence="13">F-type ATPases have 2 components, CF(1) - the catalytic core - and CF(0) - the membrane proton channel. CF(1) has five subunits: alpha(3), beta(3), gamma(1), delta(1), epsilon(1). CF(0) has four main subunits: a(1), b(1), b'(1) and c(9-12).</text>
</comment>
<feature type="site" description="Required for activity" evidence="14">
    <location>
        <position position="389"/>
    </location>
</feature>
<dbReference type="RefSeq" id="WP_102188332.1">
    <property type="nucleotide sequence ID" value="NZ_PNGI01000010.1"/>
</dbReference>
<dbReference type="GO" id="GO:0043531">
    <property type="term" value="F:ADP binding"/>
    <property type="evidence" value="ECO:0007669"/>
    <property type="project" value="TreeGrafter"/>
</dbReference>
<dbReference type="NCBIfam" id="TIGR00962">
    <property type="entry name" value="atpA"/>
    <property type="match status" value="1"/>
</dbReference>
<dbReference type="PROSITE" id="PS00152">
    <property type="entry name" value="ATPASE_ALPHA_BETA"/>
    <property type="match status" value="1"/>
</dbReference>
<dbReference type="FunFam" id="3.40.50.300:FF:000002">
    <property type="entry name" value="ATP synthase subunit alpha"/>
    <property type="match status" value="1"/>
</dbReference>
<evidence type="ECO:0000256" key="11">
    <source>
        <dbReference type="ARBA" id="ARBA00023196"/>
    </source>
</evidence>
<feature type="domain" description="ATPase F1/V1/A1 complex alpha/beta subunit nucleotide-binding" evidence="15">
    <location>
        <begin position="153"/>
        <end position="391"/>
    </location>
</feature>
<dbReference type="InterPro" id="IPR033732">
    <property type="entry name" value="ATP_synth_F1_a_nt-bd_dom"/>
</dbReference>
<dbReference type="InterPro" id="IPR004100">
    <property type="entry name" value="ATPase_F1/V1/A1_a/bsu_N"/>
</dbReference>
<dbReference type="Gene3D" id="2.40.30.20">
    <property type="match status" value="1"/>
</dbReference>
<dbReference type="AlphaFoldDB" id="A0A2N6Q5V4"/>
<evidence type="ECO:0000256" key="10">
    <source>
        <dbReference type="ARBA" id="ARBA00023136"/>
    </source>
</evidence>
<dbReference type="SUPFAM" id="SSF50615">
    <property type="entry name" value="N-terminal domain of alpha and beta subunits of F1 ATP synthase"/>
    <property type="match status" value="1"/>
</dbReference>
<evidence type="ECO:0000256" key="4">
    <source>
        <dbReference type="ARBA" id="ARBA00022448"/>
    </source>
</evidence>
<dbReference type="Gene3D" id="3.40.50.300">
    <property type="entry name" value="P-loop containing nucleotide triphosphate hydrolases"/>
    <property type="match status" value="1"/>
</dbReference>
<evidence type="ECO:0000256" key="14">
    <source>
        <dbReference type="HAMAP-Rule" id="MF_01346"/>
    </source>
</evidence>
<feature type="domain" description="ATPase F1/V1/A1 complex alpha/beta subunit N-terminal" evidence="17">
    <location>
        <begin position="28"/>
        <end position="93"/>
    </location>
</feature>
<dbReference type="HAMAP" id="MF_01346">
    <property type="entry name" value="ATP_synth_alpha_bact"/>
    <property type="match status" value="1"/>
</dbReference>
<comment type="function">
    <text evidence="1 14">Produces ATP from ADP in the presence of a proton gradient across the membrane. The alpha chain is a regulatory subunit.</text>
</comment>
<dbReference type="Pfam" id="PF02874">
    <property type="entry name" value="ATP-synt_ab_N"/>
    <property type="match status" value="1"/>
</dbReference>
<dbReference type="CDD" id="cd01132">
    <property type="entry name" value="F1-ATPase_alpha_CD"/>
    <property type="match status" value="1"/>
</dbReference>
<evidence type="ECO:0000313" key="18">
    <source>
        <dbReference type="EMBL" id="PMC10353.1"/>
    </source>
</evidence>
<evidence type="ECO:0000259" key="15">
    <source>
        <dbReference type="Pfam" id="PF00006"/>
    </source>
</evidence>
<comment type="caution">
    <text evidence="18">The sequence shown here is derived from an EMBL/GenBank/DDBJ whole genome shotgun (WGS) entry which is preliminary data.</text>
</comment>
<sequence length="529" mass="57718">MSDKIKPSEVSEVLLQQLKGIQTDLKFEEVGTVLNVGDGVARLYGLRNAEANELLEFENGTMAIVMNLEEDNVGCILLGPTSGIKEGMTAKRTHRIASLRVNDSMLGRVINPLGEAIDGLGELDLTESFEMPLERKAPGVIYRQPVKEPLQTGIKAVDSMIPIGRGQRELIVGDRQTGKTAIALDTIINQKSFYEEGKPVYCVYVAIGQKASTVANLVQILKEHGALPYTIVVSATAADPAAMQYYAPFAGAAIGEYFRDRGESALVVYDDLSKQAVAYREISLILRRPSGREAYPGDVFYLHSRLLERAARINDQQEVAEMMNDLPESLKGHVKGGGSLTALPIIETQAGDVSAYIPTNVISITDGQIYLETNLFNQGFRPAINVGISVSRVGGSAQIKSMKKVAGTLKIDMAQYRELEAFSKFSSDMDSVTAMTLDRGRKNNQLLIQPQYSPMPIGEQVAIMYCGVNSLFADVPIDSVRECQDTFLETMRTKHADVLKTLASGQLTDEAIETIKSTMADVTAQYQAS</sequence>
<dbReference type="InterPro" id="IPR005294">
    <property type="entry name" value="ATP_synth_F1_asu"/>
</dbReference>
<dbReference type="Proteomes" id="UP000235661">
    <property type="component" value="Unassembled WGS sequence"/>
</dbReference>
<dbReference type="InterPro" id="IPR027417">
    <property type="entry name" value="P-loop_NTPase"/>
</dbReference>
<dbReference type="Gene3D" id="1.20.150.20">
    <property type="entry name" value="ATP synthase alpha/beta chain, C-terminal domain"/>
    <property type="match status" value="1"/>
</dbReference>
<keyword evidence="10 14" id="KW-0472">Membrane</keyword>
<reference evidence="18 19" key="1">
    <citation type="submission" date="2017-09" db="EMBL/GenBank/DDBJ databases">
        <title>Bacterial strain isolated from the female urinary microbiota.</title>
        <authorList>
            <person name="Thomas-White K."/>
            <person name="Kumar N."/>
            <person name="Forster S."/>
            <person name="Putonti C."/>
            <person name="Lawley T."/>
            <person name="Wolfe A.J."/>
        </authorList>
    </citation>
    <scope>NUCLEOTIDE SEQUENCE [LARGE SCALE GENOMIC DNA]</scope>
    <source>
        <strain evidence="18 19">UMB0818</strain>
    </source>
</reference>
<dbReference type="FunFam" id="1.20.150.20:FF:000001">
    <property type="entry name" value="ATP synthase subunit alpha"/>
    <property type="match status" value="1"/>
</dbReference>
<dbReference type="Pfam" id="PF00006">
    <property type="entry name" value="ATP-synt_ab"/>
    <property type="match status" value="1"/>
</dbReference>
<evidence type="ECO:0000256" key="1">
    <source>
        <dbReference type="ARBA" id="ARBA00003784"/>
    </source>
</evidence>
<dbReference type="GO" id="GO:0045259">
    <property type="term" value="C:proton-transporting ATP synthase complex"/>
    <property type="evidence" value="ECO:0007669"/>
    <property type="project" value="UniProtKB-KW"/>
</dbReference>
<dbReference type="CDD" id="cd18113">
    <property type="entry name" value="ATP-synt_F1_alpha_C"/>
    <property type="match status" value="1"/>
</dbReference>
<dbReference type="GO" id="GO:0005524">
    <property type="term" value="F:ATP binding"/>
    <property type="evidence" value="ECO:0007669"/>
    <property type="project" value="UniProtKB-UniRule"/>
</dbReference>
<comment type="catalytic activity">
    <reaction evidence="14">
        <text>ATP + H2O + 4 H(+)(in) = ADP + phosphate + 5 H(+)(out)</text>
        <dbReference type="Rhea" id="RHEA:57720"/>
        <dbReference type="ChEBI" id="CHEBI:15377"/>
        <dbReference type="ChEBI" id="CHEBI:15378"/>
        <dbReference type="ChEBI" id="CHEBI:30616"/>
        <dbReference type="ChEBI" id="CHEBI:43474"/>
        <dbReference type="ChEBI" id="CHEBI:456216"/>
        <dbReference type="EC" id="7.1.2.2"/>
    </reaction>
</comment>
<dbReference type="InterPro" id="IPR038376">
    <property type="entry name" value="ATP_synth_asu_C_sf"/>
</dbReference>
<dbReference type="EC" id="7.1.2.2" evidence="14"/>
<keyword evidence="4 14" id="KW-0813">Transport</keyword>
<accession>A0A2N6Q5V4</accession>
<protein>
    <recommendedName>
        <fullName evidence="14">ATP synthase subunit alpha</fullName>
        <ecNumber evidence="14">7.1.2.2</ecNumber>
    </recommendedName>
    <alternativeName>
        <fullName evidence="14">ATP synthase F1 sector subunit alpha</fullName>
    </alternativeName>
    <alternativeName>
        <fullName evidence="14">F-ATPase subunit alpha</fullName>
    </alternativeName>
</protein>
<dbReference type="CDD" id="cd18116">
    <property type="entry name" value="ATP-synt_F1_alpha_N"/>
    <property type="match status" value="1"/>
</dbReference>
<comment type="subcellular location">
    <subcellularLocation>
        <location evidence="14">Cell membrane</location>
        <topology evidence="14">Peripheral membrane protein</topology>
    </subcellularLocation>
    <subcellularLocation>
        <location evidence="2">Membrane</location>
        <topology evidence="2">Peripheral membrane protein</topology>
    </subcellularLocation>
</comment>
<name>A0A2N6Q5V4_9BACT</name>
<evidence type="ECO:0000259" key="17">
    <source>
        <dbReference type="Pfam" id="PF02874"/>
    </source>
</evidence>
<organism evidence="18 19">
    <name type="scientific">Hoylesella timonensis</name>
    <dbReference type="NCBI Taxonomy" id="386414"/>
    <lineage>
        <taxon>Bacteria</taxon>
        <taxon>Pseudomonadati</taxon>
        <taxon>Bacteroidota</taxon>
        <taxon>Bacteroidia</taxon>
        <taxon>Bacteroidales</taxon>
        <taxon>Prevotellaceae</taxon>
        <taxon>Hoylesella</taxon>
    </lineage>
</organism>
<keyword evidence="12 14" id="KW-0066">ATP synthesis</keyword>
<keyword evidence="9 14" id="KW-0406">Ion transport</keyword>
<dbReference type="InterPro" id="IPR020003">
    <property type="entry name" value="ATPase_a/bsu_AS"/>
</dbReference>
<dbReference type="FunFam" id="2.40.30.20:FF:000001">
    <property type="entry name" value="ATP synthase subunit alpha"/>
    <property type="match status" value="1"/>
</dbReference>
<dbReference type="Pfam" id="PF00306">
    <property type="entry name" value="ATP-synt_ab_C"/>
    <property type="match status" value="1"/>
</dbReference>
<keyword evidence="14" id="KW-1003">Cell membrane</keyword>
<dbReference type="STRING" id="1122992.GCA_000455445_02536"/>
<comment type="similarity">
    <text evidence="3 14">Belongs to the ATPase alpha/beta chains family.</text>
</comment>
<dbReference type="PANTHER" id="PTHR48082:SF2">
    <property type="entry name" value="ATP SYNTHASE SUBUNIT ALPHA, MITOCHONDRIAL"/>
    <property type="match status" value="1"/>
</dbReference>
<dbReference type="SUPFAM" id="SSF52540">
    <property type="entry name" value="P-loop containing nucleoside triphosphate hydrolases"/>
    <property type="match status" value="1"/>
</dbReference>
<proteinExistence type="inferred from homology"/>
<dbReference type="GO" id="GO:0005886">
    <property type="term" value="C:plasma membrane"/>
    <property type="evidence" value="ECO:0007669"/>
    <property type="project" value="UniProtKB-SubCell"/>
</dbReference>
<evidence type="ECO:0000259" key="16">
    <source>
        <dbReference type="Pfam" id="PF00306"/>
    </source>
</evidence>
<evidence type="ECO:0000256" key="13">
    <source>
        <dbReference type="ARBA" id="ARBA00026013"/>
    </source>
</evidence>
<keyword evidence="5 14" id="KW-0547">Nucleotide-binding</keyword>